<dbReference type="Pfam" id="PF00571">
    <property type="entry name" value="CBS"/>
    <property type="match status" value="2"/>
</dbReference>
<evidence type="ECO:0000256" key="2">
    <source>
        <dbReference type="ARBA" id="ARBA00006337"/>
    </source>
</evidence>
<dbReference type="GO" id="GO:0005886">
    <property type="term" value="C:plasma membrane"/>
    <property type="evidence" value="ECO:0007669"/>
    <property type="project" value="TreeGrafter"/>
</dbReference>
<evidence type="ECO:0000259" key="12">
    <source>
        <dbReference type="PROSITE" id="PS51846"/>
    </source>
</evidence>
<dbReference type="AlphaFoldDB" id="A0AAJ2L100"/>
<dbReference type="PROSITE" id="PS51371">
    <property type="entry name" value="CBS"/>
    <property type="match status" value="2"/>
</dbReference>
<dbReference type="PANTHER" id="PTHR22777">
    <property type="entry name" value="HEMOLYSIN-RELATED"/>
    <property type="match status" value="1"/>
</dbReference>
<gene>
    <name evidence="13" type="ORF">RYX45_05350</name>
</gene>
<comment type="similarity">
    <text evidence="2">Belongs to the UPF0053 family.</text>
</comment>
<evidence type="ECO:0000313" key="13">
    <source>
        <dbReference type="EMBL" id="MDV2884595.1"/>
    </source>
</evidence>
<evidence type="ECO:0000256" key="5">
    <source>
        <dbReference type="ARBA" id="ARBA00022989"/>
    </source>
</evidence>
<organism evidence="13 14">
    <name type="scientific">Alkalihalophilus pseudofirmus</name>
    <name type="common">Bacillus pseudofirmus</name>
    <dbReference type="NCBI Taxonomy" id="79885"/>
    <lineage>
        <taxon>Bacteria</taxon>
        <taxon>Bacillati</taxon>
        <taxon>Bacillota</taxon>
        <taxon>Bacilli</taxon>
        <taxon>Bacillales</taxon>
        <taxon>Bacillaceae</taxon>
        <taxon>Alkalihalophilus</taxon>
    </lineage>
</organism>
<dbReference type="InterPro" id="IPR000644">
    <property type="entry name" value="CBS_dom"/>
</dbReference>
<evidence type="ECO:0000256" key="7">
    <source>
        <dbReference type="ARBA" id="ARBA00023136"/>
    </source>
</evidence>
<evidence type="ECO:0000256" key="3">
    <source>
        <dbReference type="ARBA" id="ARBA00022692"/>
    </source>
</evidence>
<dbReference type="EMBL" id="JAWJAY010000001">
    <property type="protein sequence ID" value="MDV2884595.1"/>
    <property type="molecule type" value="Genomic_DNA"/>
</dbReference>
<dbReference type="FunFam" id="3.10.580.10:FF:000002">
    <property type="entry name" value="Magnesium/cobalt efflux protein CorC"/>
    <property type="match status" value="1"/>
</dbReference>
<dbReference type="SUPFAM" id="SSF54631">
    <property type="entry name" value="CBS-domain pair"/>
    <property type="match status" value="1"/>
</dbReference>
<feature type="domain" description="CNNM transmembrane" evidence="12">
    <location>
        <begin position="1"/>
        <end position="188"/>
    </location>
</feature>
<keyword evidence="7 9" id="KW-0472">Membrane</keyword>
<dbReference type="InterPro" id="IPR002550">
    <property type="entry name" value="CNNM"/>
</dbReference>
<sequence>MDDVPSSLIAFFIILLGLSAFFSSAETAFSSVNKIRLKHYEDEGRRGARKAVQIAENFDKTLSTLLVGNNLVNIAAATLSSQIAIQLFGPSLGVFISTFVVTILVLIFGEIIPKSLAKEYAEGYALKTSGFLFLLIQVFYPVTWVFLQIKNVISLFVKSKDQTPSVTEEEIKMLVQISEDEGVIGKSEKEMVHRSLEFDDIIVQEILKPRPDMIAIEVDQDIALIKHVFLTEHYSRIPVYEGTIDNVVGILSERDFLTAYIEEGETLNVRSLMRPPLFVVESMKISSLLPELQKKKVHMAIVIDEFGGTSGLVTLEDLLEEIVGEIWDEHDVSINQVRQIGPSSYVVDADYSIDDFAELVDIAPPVTTHHTVGGWLIEEFQRIPKEGEEFHYQNLNLRIEKAEEKRVRQVHLNINHNSTEPGHMAAI</sequence>
<comment type="caution">
    <text evidence="13">The sequence shown here is derived from an EMBL/GenBank/DDBJ whole genome shotgun (WGS) entry which is preliminary data.</text>
</comment>
<feature type="domain" description="CBS" evidence="11">
    <location>
        <begin position="209"/>
        <end position="266"/>
    </location>
</feature>
<evidence type="ECO:0000313" key="14">
    <source>
        <dbReference type="Proteomes" id="UP001285636"/>
    </source>
</evidence>
<dbReference type="GO" id="GO:0050660">
    <property type="term" value="F:flavin adenine dinucleotide binding"/>
    <property type="evidence" value="ECO:0007669"/>
    <property type="project" value="InterPro"/>
</dbReference>
<evidence type="ECO:0000256" key="8">
    <source>
        <dbReference type="PROSITE-ProRule" id="PRU00703"/>
    </source>
</evidence>
<feature type="domain" description="CBS" evidence="11">
    <location>
        <begin position="272"/>
        <end position="329"/>
    </location>
</feature>
<dbReference type="InterPro" id="IPR044751">
    <property type="entry name" value="Ion_transp-like_CBS"/>
</dbReference>
<evidence type="ECO:0000256" key="1">
    <source>
        <dbReference type="ARBA" id="ARBA00004141"/>
    </source>
</evidence>
<protein>
    <submittedName>
        <fullName evidence="13">Hemolysin family protein</fullName>
    </submittedName>
</protein>
<proteinExistence type="inferred from homology"/>
<dbReference type="Pfam" id="PF01595">
    <property type="entry name" value="CNNM"/>
    <property type="match status" value="1"/>
</dbReference>
<keyword evidence="5 9" id="KW-1133">Transmembrane helix</keyword>
<keyword evidence="3 9" id="KW-0812">Transmembrane</keyword>
<dbReference type="InterPro" id="IPR036318">
    <property type="entry name" value="FAD-bd_PCMH-like_sf"/>
</dbReference>
<reference evidence="13" key="1">
    <citation type="submission" date="2023-10" db="EMBL/GenBank/DDBJ databases">
        <title>Screening of Alkalihalophilus pseudofirmusBZ-TG-HK211 and Its Alleviation of Salt Stress on Rapeseed Growth.</title>
        <authorList>
            <person name="Zhao B."/>
            <person name="Guo T."/>
        </authorList>
    </citation>
    <scope>NUCLEOTIDE SEQUENCE</scope>
    <source>
        <strain evidence="13">BZ-TG-HK211</strain>
    </source>
</reference>
<dbReference type="RefSeq" id="WP_289236782.1">
    <property type="nucleotide sequence ID" value="NZ_CP117835.1"/>
</dbReference>
<keyword evidence="4" id="KW-0677">Repeat</keyword>
<dbReference type="Gene3D" id="3.10.580.10">
    <property type="entry name" value="CBS-domain"/>
    <property type="match status" value="1"/>
</dbReference>
<dbReference type="InterPro" id="IPR016169">
    <property type="entry name" value="FAD-bd_PCMH_sub2"/>
</dbReference>
<feature type="transmembrane region" description="Helical" evidence="10">
    <location>
        <begin position="124"/>
        <end position="147"/>
    </location>
</feature>
<dbReference type="SMART" id="SM01091">
    <property type="entry name" value="CorC_HlyC"/>
    <property type="match status" value="1"/>
</dbReference>
<dbReference type="PROSITE" id="PS51846">
    <property type="entry name" value="CNNM"/>
    <property type="match status" value="1"/>
</dbReference>
<evidence type="ECO:0000256" key="9">
    <source>
        <dbReference type="PROSITE-ProRule" id="PRU01193"/>
    </source>
</evidence>
<evidence type="ECO:0000256" key="6">
    <source>
        <dbReference type="ARBA" id="ARBA00023122"/>
    </source>
</evidence>
<feature type="transmembrane region" description="Helical" evidence="10">
    <location>
        <begin position="94"/>
        <end position="112"/>
    </location>
</feature>
<dbReference type="Pfam" id="PF03471">
    <property type="entry name" value="CorC_HlyC"/>
    <property type="match status" value="1"/>
</dbReference>
<accession>A0AAJ2L100</accession>
<evidence type="ECO:0000256" key="10">
    <source>
        <dbReference type="SAM" id="Phobius"/>
    </source>
</evidence>
<dbReference type="Proteomes" id="UP001285636">
    <property type="component" value="Unassembled WGS sequence"/>
</dbReference>
<evidence type="ECO:0000259" key="11">
    <source>
        <dbReference type="PROSITE" id="PS51371"/>
    </source>
</evidence>
<dbReference type="Gene3D" id="3.30.465.10">
    <property type="match status" value="1"/>
</dbReference>
<comment type="subcellular location">
    <subcellularLocation>
        <location evidence="1">Membrane</location>
        <topology evidence="1">Multi-pass membrane protein</topology>
    </subcellularLocation>
</comment>
<keyword evidence="6 8" id="KW-0129">CBS domain</keyword>
<dbReference type="SUPFAM" id="SSF56176">
    <property type="entry name" value="FAD-binding/transporter-associated domain-like"/>
    <property type="match status" value="1"/>
</dbReference>
<dbReference type="CDD" id="cd04590">
    <property type="entry name" value="CBS_pair_CorC_HlyC_assoc"/>
    <property type="match status" value="1"/>
</dbReference>
<dbReference type="InterPro" id="IPR046342">
    <property type="entry name" value="CBS_dom_sf"/>
</dbReference>
<feature type="transmembrane region" description="Helical" evidence="10">
    <location>
        <begin position="6"/>
        <end position="29"/>
    </location>
</feature>
<name>A0AAJ2L100_ALKPS</name>
<evidence type="ECO:0000256" key="4">
    <source>
        <dbReference type="ARBA" id="ARBA00022737"/>
    </source>
</evidence>
<dbReference type="InterPro" id="IPR005170">
    <property type="entry name" value="Transptr-assoc_dom"/>
</dbReference>
<dbReference type="PANTHER" id="PTHR22777:SF17">
    <property type="entry name" value="UPF0053 PROTEIN SLL0260"/>
    <property type="match status" value="1"/>
</dbReference>